<keyword evidence="1" id="KW-0812">Transmembrane</keyword>
<keyword evidence="3" id="KW-1185">Reference proteome</keyword>
<evidence type="ECO:0000313" key="2">
    <source>
        <dbReference type="EMBL" id="NBI05678.1"/>
    </source>
</evidence>
<reference evidence="2 3" key="1">
    <citation type="submission" date="2018-08" db="EMBL/GenBank/DDBJ databases">
        <title>Murine metabolic-syndrome-specific gut microbial biobank.</title>
        <authorList>
            <person name="Liu C."/>
        </authorList>
    </citation>
    <scope>NUCLEOTIDE SEQUENCE [LARGE SCALE GENOMIC DNA]</scope>
    <source>
        <strain evidence="2 3">583</strain>
    </source>
</reference>
<feature type="transmembrane region" description="Helical" evidence="1">
    <location>
        <begin position="28"/>
        <end position="46"/>
    </location>
</feature>
<dbReference type="Proteomes" id="UP000467132">
    <property type="component" value="Unassembled WGS sequence"/>
</dbReference>
<name>A0A845QWZ7_9CLOT</name>
<feature type="transmembrane region" description="Helical" evidence="1">
    <location>
        <begin position="113"/>
        <end position="131"/>
    </location>
</feature>
<feature type="transmembrane region" description="Helical" evidence="1">
    <location>
        <begin position="84"/>
        <end position="101"/>
    </location>
</feature>
<feature type="transmembrane region" description="Helical" evidence="1">
    <location>
        <begin position="214"/>
        <end position="234"/>
    </location>
</feature>
<protein>
    <recommendedName>
        <fullName evidence="4">DUF4129 domain-containing protein</fullName>
    </recommendedName>
</protein>
<gene>
    <name evidence="2" type="ORF">D3Z33_02265</name>
</gene>
<comment type="caution">
    <text evidence="2">The sequence shown here is derived from an EMBL/GenBank/DDBJ whole genome shotgun (WGS) entry which is preliminary data.</text>
</comment>
<feature type="transmembrane region" description="Helical" evidence="1">
    <location>
        <begin position="277"/>
        <end position="295"/>
    </location>
</feature>
<feature type="transmembrane region" description="Helical" evidence="1">
    <location>
        <begin position="184"/>
        <end position="202"/>
    </location>
</feature>
<proteinExistence type="predicted"/>
<sequence length="422" mass="49962">MIYKIVFEGLRYLILIITIVGMVTDNIYFNRIVLFIFLLFITSYLISKLISIKKDYKLFLSKVIVLIGIITSMIFSYYSSKTSMLFILFTIIYLLVWIKGVKLKDEIYYNKDIFKKFILTLMIGLLFSLDILIGNTRWYVNDIIPYILIFIIISFIFSIRVNLYSAYSSGNHINKSKNLKIFNVISNIFIIMILGIIINISFEIPNIKLINSNKIIDVLLAPLIFIVSIIYNFLSKIIPKINPKSKTNDSTLELTNNNENLLEVQNQNETMELAFNYLGWVLVVGIIIVLAYILYRMSKNIENNEKGDENIILEEKEFIFDRHNIVNNFKNKVMRSKINEFKNENLHKVRLIFIQISEIMIKKGYKYKKEFTPREFILQNKENERQAKKFVEEYEKVRYGNKNIDEEDMKRIYEYKGIMDKK</sequence>
<dbReference type="EMBL" id="QXXA01000004">
    <property type="protein sequence ID" value="NBI05678.1"/>
    <property type="molecule type" value="Genomic_DNA"/>
</dbReference>
<feature type="transmembrane region" description="Helical" evidence="1">
    <location>
        <begin position="58"/>
        <end position="78"/>
    </location>
</feature>
<feature type="transmembrane region" description="Helical" evidence="1">
    <location>
        <begin position="5"/>
        <end position="22"/>
    </location>
</feature>
<keyword evidence="1" id="KW-0472">Membrane</keyword>
<dbReference type="RefSeq" id="WP_160196176.1">
    <property type="nucleotide sequence ID" value="NZ_QXXA01000004.1"/>
</dbReference>
<dbReference type="AlphaFoldDB" id="A0A845QWZ7"/>
<evidence type="ECO:0000256" key="1">
    <source>
        <dbReference type="SAM" id="Phobius"/>
    </source>
</evidence>
<feature type="transmembrane region" description="Helical" evidence="1">
    <location>
        <begin position="143"/>
        <end position="163"/>
    </location>
</feature>
<organism evidence="2 3">
    <name type="scientific">Senegalia massiliensis</name>
    <dbReference type="NCBI Taxonomy" id="1720316"/>
    <lineage>
        <taxon>Bacteria</taxon>
        <taxon>Bacillati</taxon>
        <taxon>Bacillota</taxon>
        <taxon>Clostridia</taxon>
        <taxon>Eubacteriales</taxon>
        <taxon>Clostridiaceae</taxon>
        <taxon>Senegalia</taxon>
    </lineage>
</organism>
<accession>A0A845QWZ7</accession>
<evidence type="ECO:0000313" key="3">
    <source>
        <dbReference type="Proteomes" id="UP000467132"/>
    </source>
</evidence>
<keyword evidence="1" id="KW-1133">Transmembrane helix</keyword>
<evidence type="ECO:0008006" key="4">
    <source>
        <dbReference type="Google" id="ProtNLM"/>
    </source>
</evidence>